<dbReference type="PANTHER" id="PTHR42781:SF4">
    <property type="entry name" value="SPERMIDINE_PUTRESCINE IMPORT ATP-BINDING PROTEIN POTA"/>
    <property type="match status" value="1"/>
</dbReference>
<proteinExistence type="predicted"/>
<dbReference type="GO" id="GO:0005524">
    <property type="term" value="F:ATP binding"/>
    <property type="evidence" value="ECO:0007669"/>
    <property type="project" value="UniProtKB-KW"/>
</dbReference>
<evidence type="ECO:0000313" key="7">
    <source>
        <dbReference type="EMBL" id="MCW4472049.1"/>
    </source>
</evidence>
<dbReference type="Gene3D" id="3.40.50.300">
    <property type="entry name" value="P-loop containing nucleotide triphosphate hydrolases"/>
    <property type="match status" value="1"/>
</dbReference>
<dbReference type="Proteomes" id="UP001209922">
    <property type="component" value="Unassembled WGS sequence"/>
</dbReference>
<comment type="caution">
    <text evidence="7">The sequence shown here is derived from an EMBL/GenBank/DDBJ whole genome shotgun (WGS) entry which is preliminary data.</text>
</comment>
<evidence type="ECO:0000313" key="8">
    <source>
        <dbReference type="Proteomes" id="UP001209922"/>
    </source>
</evidence>
<dbReference type="PANTHER" id="PTHR42781">
    <property type="entry name" value="SPERMIDINE/PUTRESCINE IMPORT ATP-BINDING PROTEIN POTA"/>
    <property type="match status" value="1"/>
</dbReference>
<dbReference type="SMART" id="SM00382">
    <property type="entry name" value="AAA"/>
    <property type="match status" value="1"/>
</dbReference>
<keyword evidence="5" id="KW-0764">Sulfate transport</keyword>
<keyword evidence="1" id="KW-0813">Transport</keyword>
<protein>
    <submittedName>
        <fullName evidence="7">Sulfate/molybdate ABC transporter ATP-binding protein</fullName>
    </submittedName>
</protein>
<dbReference type="InterPro" id="IPR027417">
    <property type="entry name" value="P-loop_NTPase"/>
</dbReference>
<accession>A0ABT3JU71</accession>
<dbReference type="Pfam" id="PF00005">
    <property type="entry name" value="ABC_tran"/>
    <property type="match status" value="1"/>
</dbReference>
<evidence type="ECO:0000256" key="5">
    <source>
        <dbReference type="ARBA" id="ARBA00023032"/>
    </source>
</evidence>
<keyword evidence="2" id="KW-0547">Nucleotide-binding</keyword>
<dbReference type="CDD" id="cd03296">
    <property type="entry name" value="ABC_CysA_sulfate_importer"/>
    <property type="match status" value="1"/>
</dbReference>
<dbReference type="InterPro" id="IPR050093">
    <property type="entry name" value="ABC_SmlMolc_Importer"/>
</dbReference>
<evidence type="ECO:0000256" key="4">
    <source>
        <dbReference type="ARBA" id="ARBA00022967"/>
    </source>
</evidence>
<reference evidence="7 8" key="1">
    <citation type="submission" date="2022-10" db="EMBL/GenBank/DDBJ databases">
        <title>Xanthomonas sp. H13-6.</title>
        <authorList>
            <person name="Liu X."/>
            <person name="Deng Z."/>
            <person name="Jiang Y."/>
            <person name="Yu T."/>
            <person name="Ai J."/>
        </authorList>
    </citation>
    <scope>NUCLEOTIDE SEQUENCE [LARGE SCALE GENOMIC DNA]</scope>
    <source>
        <strain evidence="7 8">H13-6</strain>
    </source>
</reference>
<name>A0ABT3JU71_9XANT</name>
<dbReference type="InterPro" id="IPR003439">
    <property type="entry name" value="ABC_transporter-like_ATP-bd"/>
</dbReference>
<dbReference type="InterPro" id="IPR017871">
    <property type="entry name" value="ABC_transporter-like_CS"/>
</dbReference>
<dbReference type="InterPro" id="IPR008995">
    <property type="entry name" value="Mo/tungstate-bd_C_term_dom"/>
</dbReference>
<dbReference type="PROSITE" id="PS50893">
    <property type="entry name" value="ABC_TRANSPORTER_2"/>
    <property type="match status" value="1"/>
</dbReference>
<dbReference type="SUPFAM" id="SSF50331">
    <property type="entry name" value="MOP-like"/>
    <property type="match status" value="1"/>
</dbReference>
<organism evidence="7 8">
    <name type="scientific">Xanthomonas chitinilytica</name>
    <dbReference type="NCBI Taxonomy" id="2989819"/>
    <lineage>
        <taxon>Bacteria</taxon>
        <taxon>Pseudomonadati</taxon>
        <taxon>Pseudomonadota</taxon>
        <taxon>Gammaproteobacteria</taxon>
        <taxon>Lysobacterales</taxon>
        <taxon>Lysobacteraceae</taxon>
        <taxon>Xanthomonas</taxon>
    </lineage>
</organism>
<evidence type="ECO:0000256" key="2">
    <source>
        <dbReference type="ARBA" id="ARBA00022741"/>
    </source>
</evidence>
<dbReference type="SUPFAM" id="SSF52540">
    <property type="entry name" value="P-loop containing nucleoside triphosphate hydrolases"/>
    <property type="match status" value="1"/>
</dbReference>
<keyword evidence="4" id="KW-1278">Translocase</keyword>
<keyword evidence="3 7" id="KW-0067">ATP-binding</keyword>
<sequence>MGIKIEHLSKRFGAFAALDDVSLDVRQGELLALLGPSGSGKTTLLRAIAGLEHADSGRILFDGEDATGLSVQARRAGFVFQHYALFRHLDVRDNIAFGLQVRRGQARWPKARIAARVDELLSLVQLDGLGGRYPAQLSGGQRQRVALARALAIEPRVLLLDEPFGALDAQVRRDLRRWLRELHDRTGLTTLFVTHDQEEALELADRVAILNHGRIEQVGSPADVYDRPRSPFVYGFVGEANRLPARLREGRLSVAGRDWPAPEVPLPDGELEIYVRPEDLGVGEDGWAATVVAVQRSGPRVRMRARLQADPAEVDLELPAGAPAYAPGTPLQLVVRRYGVFPAAAQGGGELPY</sequence>
<feature type="domain" description="ABC transporter" evidence="6">
    <location>
        <begin position="3"/>
        <end position="237"/>
    </location>
</feature>
<evidence type="ECO:0000259" key="6">
    <source>
        <dbReference type="PROSITE" id="PS50893"/>
    </source>
</evidence>
<keyword evidence="8" id="KW-1185">Reference proteome</keyword>
<dbReference type="PROSITE" id="PS00211">
    <property type="entry name" value="ABC_TRANSPORTER_1"/>
    <property type="match status" value="1"/>
</dbReference>
<dbReference type="EMBL" id="JAPCHY010000004">
    <property type="protein sequence ID" value="MCW4472049.1"/>
    <property type="molecule type" value="Genomic_DNA"/>
</dbReference>
<evidence type="ECO:0000256" key="3">
    <source>
        <dbReference type="ARBA" id="ARBA00022840"/>
    </source>
</evidence>
<gene>
    <name evidence="7" type="ORF">OK345_05940</name>
</gene>
<dbReference type="NCBIfam" id="TIGR00968">
    <property type="entry name" value="3a0106s01"/>
    <property type="match status" value="1"/>
</dbReference>
<dbReference type="RefSeq" id="WP_265127009.1">
    <property type="nucleotide sequence ID" value="NZ_JAPCHY010000004.1"/>
</dbReference>
<evidence type="ECO:0000256" key="1">
    <source>
        <dbReference type="ARBA" id="ARBA00022448"/>
    </source>
</evidence>
<dbReference type="InterPro" id="IPR005666">
    <property type="entry name" value="Sulph_transpt1"/>
</dbReference>
<dbReference type="InterPro" id="IPR003593">
    <property type="entry name" value="AAA+_ATPase"/>
</dbReference>